<sequence length="242" mass="25015">MCQNPRMNPQDDPEERIRQLEQLRAGQGAVELGTTQPTTPPTTQPTTQLPPFAYPSPYGGSPYGAPPFGVSYPQAPRHRVPVGLIFTVIAVGVLVVFGMVGAIVWNMSSQAPSTGPGVAGGGGLLDPGPSVDIPEIDIPAIEPMLPGNDSVVTAPPGGSLSVAGVDGTKTVECDDSEISVSGVNNTVTITGHCALVTVSGVDNEVILDSADTIRASGFDNRVTYHFGEPSIDATDRNVISRG</sequence>
<reference evidence="3 4" key="1">
    <citation type="submission" date="2017-02" db="EMBL/GenBank/DDBJ databases">
        <title>The new phylogeny of genus Mycobacterium.</title>
        <authorList>
            <person name="Tortoli E."/>
            <person name="Trovato A."/>
            <person name="Cirillo D.M."/>
        </authorList>
    </citation>
    <scope>NUCLEOTIDE SEQUENCE [LARGE SCALE GENOMIC DNA]</scope>
    <source>
        <strain evidence="3 4">FI-09383</strain>
    </source>
</reference>
<evidence type="ECO:0008006" key="5">
    <source>
        <dbReference type="Google" id="ProtNLM"/>
    </source>
</evidence>
<keyword evidence="2" id="KW-0812">Transmembrane</keyword>
<accession>A0A1X0D8P6</accession>
<evidence type="ECO:0000313" key="4">
    <source>
        <dbReference type="Proteomes" id="UP000192772"/>
    </source>
</evidence>
<dbReference type="InterPro" id="IPR021417">
    <property type="entry name" value="DUF3060"/>
</dbReference>
<gene>
    <name evidence="3" type="ORF">BST23_02905</name>
</gene>
<keyword evidence="2" id="KW-0472">Membrane</keyword>
<organism evidence="3 4">
    <name type="scientific">Mycolicibacterium elephantis</name>
    <dbReference type="NCBI Taxonomy" id="81858"/>
    <lineage>
        <taxon>Bacteria</taxon>
        <taxon>Bacillati</taxon>
        <taxon>Actinomycetota</taxon>
        <taxon>Actinomycetes</taxon>
        <taxon>Mycobacteriales</taxon>
        <taxon>Mycobacteriaceae</taxon>
        <taxon>Mycolicibacterium</taxon>
    </lineage>
</organism>
<evidence type="ECO:0000256" key="2">
    <source>
        <dbReference type="SAM" id="Phobius"/>
    </source>
</evidence>
<feature type="region of interest" description="Disordered" evidence="1">
    <location>
        <begin position="22"/>
        <end position="57"/>
    </location>
</feature>
<proteinExistence type="predicted"/>
<comment type="caution">
    <text evidence="3">The sequence shown here is derived from an EMBL/GenBank/DDBJ whole genome shotgun (WGS) entry which is preliminary data.</text>
</comment>
<evidence type="ECO:0000313" key="3">
    <source>
        <dbReference type="EMBL" id="ORA68786.1"/>
    </source>
</evidence>
<dbReference type="AlphaFoldDB" id="A0A1X0D8P6"/>
<protein>
    <recommendedName>
        <fullName evidence="5">DUF3060 domain-containing protein</fullName>
    </recommendedName>
</protein>
<dbReference type="OrthoDB" id="4697236at2"/>
<keyword evidence="2" id="KW-1133">Transmembrane helix</keyword>
<name>A0A1X0D8P6_9MYCO</name>
<dbReference type="Proteomes" id="UP000192772">
    <property type="component" value="Unassembled WGS sequence"/>
</dbReference>
<feature type="compositionally biased region" description="Low complexity" evidence="1">
    <location>
        <begin position="44"/>
        <end position="57"/>
    </location>
</feature>
<dbReference type="EMBL" id="MVHP01000002">
    <property type="protein sequence ID" value="ORA68786.1"/>
    <property type="molecule type" value="Genomic_DNA"/>
</dbReference>
<dbReference type="Pfam" id="PF11259">
    <property type="entry name" value="DUF3060"/>
    <property type="match status" value="1"/>
</dbReference>
<dbReference type="STRING" id="81858.BST23_02905"/>
<evidence type="ECO:0000256" key="1">
    <source>
        <dbReference type="SAM" id="MobiDB-lite"/>
    </source>
</evidence>
<feature type="transmembrane region" description="Helical" evidence="2">
    <location>
        <begin position="82"/>
        <end position="105"/>
    </location>
</feature>